<evidence type="ECO:0000256" key="1">
    <source>
        <dbReference type="SAM" id="Phobius"/>
    </source>
</evidence>
<keyword evidence="3" id="KW-1185">Reference proteome</keyword>
<protein>
    <submittedName>
        <fullName evidence="2">Uncharacterized protein</fullName>
    </submittedName>
</protein>
<gene>
    <name evidence="2" type="ORF">B0F90DRAFT_153385</name>
</gene>
<evidence type="ECO:0000313" key="3">
    <source>
        <dbReference type="Proteomes" id="UP001203297"/>
    </source>
</evidence>
<proteinExistence type="predicted"/>
<dbReference type="EMBL" id="WTXG01000001">
    <property type="protein sequence ID" value="KAI0308276.1"/>
    <property type="molecule type" value="Genomic_DNA"/>
</dbReference>
<dbReference type="AlphaFoldDB" id="A0AAD4MDA2"/>
<keyword evidence="1" id="KW-1133">Transmembrane helix</keyword>
<dbReference type="Proteomes" id="UP001203297">
    <property type="component" value="Unassembled WGS sequence"/>
</dbReference>
<keyword evidence="1" id="KW-0472">Membrane</keyword>
<name>A0AAD4MDA2_9AGAM</name>
<reference evidence="2" key="1">
    <citation type="journal article" date="2022" name="New Phytol.">
        <title>Evolutionary transition to the ectomycorrhizal habit in the genomes of a hyperdiverse lineage of mushroom-forming fungi.</title>
        <authorList>
            <person name="Looney B."/>
            <person name="Miyauchi S."/>
            <person name="Morin E."/>
            <person name="Drula E."/>
            <person name="Courty P.E."/>
            <person name="Kohler A."/>
            <person name="Kuo A."/>
            <person name="LaButti K."/>
            <person name="Pangilinan J."/>
            <person name="Lipzen A."/>
            <person name="Riley R."/>
            <person name="Andreopoulos W."/>
            <person name="He G."/>
            <person name="Johnson J."/>
            <person name="Nolan M."/>
            <person name="Tritt A."/>
            <person name="Barry K.W."/>
            <person name="Grigoriev I.V."/>
            <person name="Nagy L.G."/>
            <person name="Hibbett D."/>
            <person name="Henrissat B."/>
            <person name="Matheny P.B."/>
            <person name="Labbe J."/>
            <person name="Martin F.M."/>
        </authorList>
    </citation>
    <scope>NUCLEOTIDE SEQUENCE</scope>
    <source>
        <strain evidence="2">BPL690</strain>
    </source>
</reference>
<keyword evidence="1" id="KW-0812">Transmembrane</keyword>
<comment type="caution">
    <text evidence="2">The sequence shown here is derived from an EMBL/GenBank/DDBJ whole genome shotgun (WGS) entry which is preliminary data.</text>
</comment>
<sequence>MTTATIKRSLGANDVAPALRQPRRYSSFSIFLVTLAFLLASASVPPFIKPWIRSRELNVPHQGIETQMRLAPGSYRVDARTRFENLSPPLPIVAGSTGNVVAVLLNWSRFENVRRIVSLLCGSELDLIMKRVLVWNNNPKPLKYLDFYRPLVQRKSCRSSIRRRTRTSTRDIWGVHSRMQSTVSFK</sequence>
<evidence type="ECO:0000313" key="2">
    <source>
        <dbReference type="EMBL" id="KAI0308276.1"/>
    </source>
</evidence>
<feature type="transmembrane region" description="Helical" evidence="1">
    <location>
        <begin position="28"/>
        <end position="48"/>
    </location>
</feature>
<organism evidence="2 3">
    <name type="scientific">Multifurca ochricompacta</name>
    <dbReference type="NCBI Taxonomy" id="376703"/>
    <lineage>
        <taxon>Eukaryota</taxon>
        <taxon>Fungi</taxon>
        <taxon>Dikarya</taxon>
        <taxon>Basidiomycota</taxon>
        <taxon>Agaricomycotina</taxon>
        <taxon>Agaricomycetes</taxon>
        <taxon>Russulales</taxon>
        <taxon>Russulaceae</taxon>
        <taxon>Multifurca</taxon>
    </lineage>
</organism>
<accession>A0AAD4MDA2</accession>